<organism evidence="1 2">
    <name type="scientific">Blastopirellula sediminis</name>
    <dbReference type="NCBI Taxonomy" id="2894196"/>
    <lineage>
        <taxon>Bacteria</taxon>
        <taxon>Pseudomonadati</taxon>
        <taxon>Planctomycetota</taxon>
        <taxon>Planctomycetia</taxon>
        <taxon>Pirellulales</taxon>
        <taxon>Pirellulaceae</taxon>
        <taxon>Blastopirellula</taxon>
    </lineage>
</organism>
<dbReference type="RefSeq" id="WP_230223170.1">
    <property type="nucleotide sequence ID" value="NZ_JAJKFT010000010.1"/>
</dbReference>
<sequence>MSGIWLLYNFLDESHEISQNLPSISGSYWHGIMHRREPDYGNAKYWFRRVGRHPIMHDLAANAAEIASGGELDSATRFLAAGQDWDPMAMVDGCEAVARGRSDNQEILIHTAAEEWRLLFDYCLQEAFGA</sequence>
<evidence type="ECO:0000313" key="2">
    <source>
        <dbReference type="Proteomes" id="UP001139103"/>
    </source>
</evidence>
<evidence type="ECO:0000313" key="1">
    <source>
        <dbReference type="EMBL" id="MCC9631315.1"/>
    </source>
</evidence>
<reference evidence="1" key="1">
    <citation type="submission" date="2021-11" db="EMBL/GenBank/DDBJ databases">
        <title>Genome sequence.</title>
        <authorList>
            <person name="Sun Q."/>
        </authorList>
    </citation>
    <scope>NUCLEOTIDE SEQUENCE</scope>
    <source>
        <strain evidence="1">JC732</strain>
    </source>
</reference>
<accession>A0A9X1SHL2</accession>
<dbReference type="EMBL" id="JAJKFT010000010">
    <property type="protein sequence ID" value="MCC9631315.1"/>
    <property type="molecule type" value="Genomic_DNA"/>
</dbReference>
<protein>
    <submittedName>
        <fullName evidence="1">Uncharacterized protein</fullName>
    </submittedName>
</protein>
<comment type="caution">
    <text evidence="1">The sequence shown here is derived from an EMBL/GenBank/DDBJ whole genome shotgun (WGS) entry which is preliminary data.</text>
</comment>
<dbReference type="Proteomes" id="UP001139103">
    <property type="component" value="Unassembled WGS sequence"/>
</dbReference>
<proteinExistence type="predicted"/>
<gene>
    <name evidence="1" type="ORF">LOC68_23220</name>
</gene>
<keyword evidence="2" id="KW-1185">Reference proteome</keyword>
<dbReference type="AlphaFoldDB" id="A0A9X1SHL2"/>
<name>A0A9X1SHL2_9BACT</name>